<dbReference type="EMBL" id="CAAALY010018936">
    <property type="protein sequence ID" value="VEL13787.1"/>
    <property type="molecule type" value="Genomic_DNA"/>
</dbReference>
<name>A0A3S4ZKH0_9PLAT</name>
<proteinExistence type="predicted"/>
<dbReference type="AlphaFoldDB" id="A0A3S4ZKH0"/>
<comment type="caution">
    <text evidence="1">The sequence shown here is derived from an EMBL/GenBank/DDBJ whole genome shotgun (WGS) entry which is preliminary data.</text>
</comment>
<reference evidence="1" key="1">
    <citation type="submission" date="2018-11" db="EMBL/GenBank/DDBJ databases">
        <authorList>
            <consortium name="Pathogen Informatics"/>
        </authorList>
    </citation>
    <scope>NUCLEOTIDE SEQUENCE</scope>
</reference>
<evidence type="ECO:0000313" key="1">
    <source>
        <dbReference type="EMBL" id="VEL13787.1"/>
    </source>
</evidence>
<sequence>MYIPTASSLTGLRFTHLLTQSPNRPVDESPIVDIITKVDCYTFGMTYSSNGMCIKLHEIPKLSTFPPETKDHVSLNPSATAGQDEPADIFWCKVNGLPSL</sequence>
<accession>A0A3S4ZKH0</accession>
<evidence type="ECO:0000313" key="2">
    <source>
        <dbReference type="Proteomes" id="UP000784294"/>
    </source>
</evidence>
<gene>
    <name evidence="1" type="ORF">PXEA_LOCUS7227</name>
</gene>
<protein>
    <submittedName>
        <fullName evidence="1">Uncharacterized protein</fullName>
    </submittedName>
</protein>
<dbReference type="Proteomes" id="UP000784294">
    <property type="component" value="Unassembled WGS sequence"/>
</dbReference>
<keyword evidence="2" id="KW-1185">Reference proteome</keyword>
<organism evidence="1 2">
    <name type="scientific">Protopolystoma xenopodis</name>
    <dbReference type="NCBI Taxonomy" id="117903"/>
    <lineage>
        <taxon>Eukaryota</taxon>
        <taxon>Metazoa</taxon>
        <taxon>Spiralia</taxon>
        <taxon>Lophotrochozoa</taxon>
        <taxon>Platyhelminthes</taxon>
        <taxon>Monogenea</taxon>
        <taxon>Polyopisthocotylea</taxon>
        <taxon>Polystomatidea</taxon>
        <taxon>Polystomatidae</taxon>
        <taxon>Protopolystoma</taxon>
    </lineage>
</organism>